<name>A0A6J8AA55_MYTCO</name>
<organism evidence="1 2">
    <name type="scientific">Mytilus coruscus</name>
    <name type="common">Sea mussel</name>
    <dbReference type="NCBI Taxonomy" id="42192"/>
    <lineage>
        <taxon>Eukaryota</taxon>
        <taxon>Metazoa</taxon>
        <taxon>Spiralia</taxon>
        <taxon>Lophotrochozoa</taxon>
        <taxon>Mollusca</taxon>
        <taxon>Bivalvia</taxon>
        <taxon>Autobranchia</taxon>
        <taxon>Pteriomorphia</taxon>
        <taxon>Mytilida</taxon>
        <taxon>Mytiloidea</taxon>
        <taxon>Mytilidae</taxon>
        <taxon>Mytilinae</taxon>
        <taxon>Mytilus</taxon>
    </lineage>
</organism>
<accession>A0A6J8AA55</accession>
<evidence type="ECO:0000313" key="2">
    <source>
        <dbReference type="Proteomes" id="UP000507470"/>
    </source>
</evidence>
<sequence>MNINHDTVFGWLMLAPFFYKANQNKKSLIVLSHALSKCTLDKVSQKQGVVRWLKFVQADNVCFENSPIIPVDLLIEANTFVITPVVYACFLSFLCHYHLKNVQECRISLRNLQLITFIEYFMGKDATLKSSSFYCLGTALQLKRDIESANQAFNETVDLLNQYPYLIRAMKRLSKIASV</sequence>
<dbReference type="Proteomes" id="UP000507470">
    <property type="component" value="Unassembled WGS sequence"/>
</dbReference>
<protein>
    <recommendedName>
        <fullName evidence="3">Tetratricopeptide repeat protein</fullName>
    </recommendedName>
</protein>
<reference evidence="1 2" key="1">
    <citation type="submission" date="2020-06" db="EMBL/GenBank/DDBJ databases">
        <authorList>
            <person name="Li R."/>
            <person name="Bekaert M."/>
        </authorList>
    </citation>
    <scope>NUCLEOTIDE SEQUENCE [LARGE SCALE GENOMIC DNA]</scope>
    <source>
        <strain evidence="2">wild</strain>
    </source>
</reference>
<evidence type="ECO:0008006" key="3">
    <source>
        <dbReference type="Google" id="ProtNLM"/>
    </source>
</evidence>
<gene>
    <name evidence="1" type="ORF">MCOR_5405</name>
</gene>
<dbReference type="AlphaFoldDB" id="A0A6J8AA55"/>
<keyword evidence="2" id="KW-1185">Reference proteome</keyword>
<evidence type="ECO:0000313" key="1">
    <source>
        <dbReference type="EMBL" id="CAC5364313.1"/>
    </source>
</evidence>
<proteinExistence type="predicted"/>
<dbReference type="EMBL" id="CACVKT020000966">
    <property type="protein sequence ID" value="CAC5364313.1"/>
    <property type="molecule type" value="Genomic_DNA"/>
</dbReference>